<keyword evidence="4" id="KW-1185">Reference proteome</keyword>
<reference evidence="4" key="1">
    <citation type="journal article" date="2014" name="Proc. Natl. Acad. Sci. U.S.A.">
        <title>Extensive sampling of basidiomycete genomes demonstrates inadequacy of the white-rot/brown-rot paradigm for wood decay fungi.</title>
        <authorList>
            <person name="Riley R."/>
            <person name="Salamov A.A."/>
            <person name="Brown D.W."/>
            <person name="Nagy L.G."/>
            <person name="Floudas D."/>
            <person name="Held B.W."/>
            <person name="Levasseur A."/>
            <person name="Lombard V."/>
            <person name="Morin E."/>
            <person name="Otillar R."/>
            <person name="Lindquist E.A."/>
            <person name="Sun H."/>
            <person name="LaButti K.M."/>
            <person name="Schmutz J."/>
            <person name="Jabbour D."/>
            <person name="Luo H."/>
            <person name="Baker S.E."/>
            <person name="Pisabarro A.G."/>
            <person name="Walton J.D."/>
            <person name="Blanchette R.A."/>
            <person name="Henrissat B."/>
            <person name="Martin F."/>
            <person name="Cullen D."/>
            <person name="Hibbett D.S."/>
            <person name="Grigoriev I.V."/>
        </authorList>
    </citation>
    <scope>NUCLEOTIDE SEQUENCE [LARGE SCALE GENOMIC DNA]</scope>
    <source>
        <strain evidence="4">FD-172 SS1</strain>
    </source>
</reference>
<dbReference type="EMBL" id="KL198036">
    <property type="protein sequence ID" value="KDQ14691.1"/>
    <property type="molecule type" value="Genomic_DNA"/>
</dbReference>
<dbReference type="InterPro" id="IPR001753">
    <property type="entry name" value="Enoyl-CoA_hydra/iso"/>
</dbReference>
<gene>
    <name evidence="3" type="ORF">BOTBODRAFT_159123</name>
</gene>
<dbReference type="GO" id="GO:0003824">
    <property type="term" value="F:catalytic activity"/>
    <property type="evidence" value="ECO:0007669"/>
    <property type="project" value="InterPro"/>
</dbReference>
<evidence type="ECO:0000313" key="4">
    <source>
        <dbReference type="Proteomes" id="UP000027195"/>
    </source>
</evidence>
<dbReference type="GO" id="GO:0006635">
    <property type="term" value="P:fatty acid beta-oxidation"/>
    <property type="evidence" value="ECO:0007669"/>
    <property type="project" value="TreeGrafter"/>
</dbReference>
<dbReference type="PANTHER" id="PTHR11941:SF158">
    <property type="entry name" value="ENOYL-COA HYDRATASE (AFU_ORTHOLOGUE AFUA_2G10650)"/>
    <property type="match status" value="1"/>
</dbReference>
<dbReference type="STRING" id="930990.A0A067MSX5"/>
<dbReference type="InParanoid" id="A0A067MSX5"/>
<evidence type="ECO:0000313" key="3">
    <source>
        <dbReference type="EMBL" id="KDQ14691.1"/>
    </source>
</evidence>
<dbReference type="Pfam" id="PF00378">
    <property type="entry name" value="ECH_1"/>
    <property type="match status" value="1"/>
</dbReference>
<dbReference type="HOGENOM" id="CLU_009834_7_6_1"/>
<dbReference type="InterPro" id="IPR018376">
    <property type="entry name" value="Enoyl-CoA_hyd/isom_CS"/>
</dbReference>
<protein>
    <recommendedName>
        <fullName evidence="5">Enoyl-CoA hydratase</fullName>
    </recommendedName>
</protein>
<dbReference type="Proteomes" id="UP000027195">
    <property type="component" value="Unassembled WGS sequence"/>
</dbReference>
<evidence type="ECO:0000256" key="2">
    <source>
        <dbReference type="RuleBase" id="RU003707"/>
    </source>
</evidence>
<evidence type="ECO:0008006" key="5">
    <source>
        <dbReference type="Google" id="ProtNLM"/>
    </source>
</evidence>
<name>A0A067MSX5_BOTB1</name>
<dbReference type="OrthoDB" id="2139957at2759"/>
<comment type="similarity">
    <text evidence="1 2">Belongs to the enoyl-CoA hydratase/isomerase family.</text>
</comment>
<proteinExistence type="inferred from homology"/>
<dbReference type="Gene3D" id="3.90.226.10">
    <property type="entry name" value="2-enoyl-CoA Hydratase, Chain A, domain 1"/>
    <property type="match status" value="1"/>
</dbReference>
<dbReference type="GO" id="GO:0005739">
    <property type="term" value="C:mitochondrion"/>
    <property type="evidence" value="ECO:0007669"/>
    <property type="project" value="TreeGrafter"/>
</dbReference>
<organism evidence="3 4">
    <name type="scientific">Botryobasidium botryosum (strain FD-172 SS1)</name>
    <dbReference type="NCBI Taxonomy" id="930990"/>
    <lineage>
        <taxon>Eukaryota</taxon>
        <taxon>Fungi</taxon>
        <taxon>Dikarya</taxon>
        <taxon>Basidiomycota</taxon>
        <taxon>Agaricomycotina</taxon>
        <taxon>Agaricomycetes</taxon>
        <taxon>Cantharellales</taxon>
        <taxon>Botryobasidiaceae</taxon>
        <taxon>Botryobasidium</taxon>
    </lineage>
</organism>
<sequence length="282" mass="30453">MSHAKDHQTPPPSLAFINLSFPASHVVLITLNRPEMLNAMNDILEAEINQSLRWFENDPGLWVAILTGAGRAFCAGRDLKSWNNDQKSGKQDEANVLISSENGFGSVSRRRSPKPIIAAVHGAAMGGGFEMVLNCDLVIAAEGAKFAFPEALRGVVAAAGGIPRLVRVAGHQLASELLLTGRTVSALEGRDRFRFVNAVVPQSQLIATAVEYASRIVVASPDAVLSTKDGLLKAQDFGSMEEIFRAHVAGEKSQNVYKGENIKEGLRAFAEKRSPRWANPKL</sequence>
<dbReference type="PROSITE" id="PS00166">
    <property type="entry name" value="ENOYL_COA_HYDRATASE"/>
    <property type="match status" value="1"/>
</dbReference>
<dbReference type="AlphaFoldDB" id="A0A067MSX5"/>
<dbReference type="PANTHER" id="PTHR11941">
    <property type="entry name" value="ENOYL-COA HYDRATASE-RELATED"/>
    <property type="match status" value="1"/>
</dbReference>
<accession>A0A067MSX5</accession>
<evidence type="ECO:0000256" key="1">
    <source>
        <dbReference type="ARBA" id="ARBA00005254"/>
    </source>
</evidence>
<dbReference type="SUPFAM" id="SSF52096">
    <property type="entry name" value="ClpP/crotonase"/>
    <property type="match status" value="1"/>
</dbReference>
<dbReference type="InterPro" id="IPR029045">
    <property type="entry name" value="ClpP/crotonase-like_dom_sf"/>
</dbReference>
<dbReference type="CDD" id="cd06558">
    <property type="entry name" value="crotonase-like"/>
    <property type="match status" value="1"/>
</dbReference>